<dbReference type="OrthoDB" id="3723990at2"/>
<sequence length="92" mass="10089">MSSEFDAQLIESVTVRRARLTDALLYGSNPTERRWKSPLKLFLVSIVIAALVAAVCVGVSFITNIFAQQAAEKEKLRAAVELVIDAPWALEA</sequence>
<organism evidence="2 3">
    <name type="scientific">Zhihengliuella halotolerans</name>
    <dbReference type="NCBI Taxonomy" id="370736"/>
    <lineage>
        <taxon>Bacteria</taxon>
        <taxon>Bacillati</taxon>
        <taxon>Actinomycetota</taxon>
        <taxon>Actinomycetes</taxon>
        <taxon>Micrococcales</taxon>
        <taxon>Micrococcaceae</taxon>
        <taxon>Zhihengliuella</taxon>
    </lineage>
</organism>
<comment type="caution">
    <text evidence="2">The sequence shown here is derived from an EMBL/GenBank/DDBJ whole genome shotgun (WGS) entry which is preliminary data.</text>
</comment>
<feature type="transmembrane region" description="Helical" evidence="1">
    <location>
        <begin position="41"/>
        <end position="67"/>
    </location>
</feature>
<proteinExistence type="predicted"/>
<keyword evidence="1" id="KW-0812">Transmembrane</keyword>
<keyword evidence="1" id="KW-1133">Transmembrane helix</keyword>
<evidence type="ECO:0000313" key="2">
    <source>
        <dbReference type="EMBL" id="RZU60684.1"/>
    </source>
</evidence>
<dbReference type="AlphaFoldDB" id="A0A4Q8A9R2"/>
<accession>A0A4Q8A9R2</accession>
<gene>
    <name evidence="2" type="ORF">EV380_0228</name>
</gene>
<keyword evidence="1" id="KW-0472">Membrane</keyword>
<dbReference type="Proteomes" id="UP000292685">
    <property type="component" value="Unassembled WGS sequence"/>
</dbReference>
<protein>
    <submittedName>
        <fullName evidence="2">Uncharacterized protein</fullName>
    </submittedName>
</protein>
<dbReference type="RefSeq" id="WP_130448765.1">
    <property type="nucleotide sequence ID" value="NZ_SHLA01000001.1"/>
</dbReference>
<evidence type="ECO:0000313" key="3">
    <source>
        <dbReference type="Proteomes" id="UP000292685"/>
    </source>
</evidence>
<name>A0A4Q8A9R2_9MICC</name>
<keyword evidence="3" id="KW-1185">Reference proteome</keyword>
<dbReference type="EMBL" id="SHLA01000001">
    <property type="protein sequence ID" value="RZU60684.1"/>
    <property type="molecule type" value="Genomic_DNA"/>
</dbReference>
<reference evidence="2 3" key="1">
    <citation type="submission" date="2019-02" db="EMBL/GenBank/DDBJ databases">
        <title>Sequencing the genomes of 1000 actinobacteria strains.</title>
        <authorList>
            <person name="Klenk H.-P."/>
        </authorList>
    </citation>
    <scope>NUCLEOTIDE SEQUENCE [LARGE SCALE GENOMIC DNA]</scope>
    <source>
        <strain evidence="2 3">DSM 17364</strain>
    </source>
</reference>
<evidence type="ECO:0000256" key="1">
    <source>
        <dbReference type="SAM" id="Phobius"/>
    </source>
</evidence>